<dbReference type="PANTHER" id="PTHR43257">
    <property type="entry name" value="PYRUVATE DEHYDROGENASE E1 COMPONENT BETA SUBUNIT"/>
    <property type="match status" value="1"/>
</dbReference>
<reference evidence="9" key="1">
    <citation type="submission" date="2023-01" db="EMBL/GenBank/DDBJ databases">
        <title>The diversity of Class Acidimicrobiia in South China Sea sediment environments and the proposal of Iamia marina sp. nov., a novel species of the genus Iamia.</title>
        <authorList>
            <person name="He Y."/>
            <person name="Tian X."/>
        </authorList>
    </citation>
    <scope>NUCLEOTIDE SEQUENCE</scope>
    <source>
        <strain evidence="9">DSM 19957</strain>
    </source>
</reference>
<dbReference type="KEGG" id="ima:PO878_01085"/>
<dbReference type="Gene3D" id="3.40.50.920">
    <property type="match status" value="1"/>
</dbReference>
<dbReference type="InterPro" id="IPR001017">
    <property type="entry name" value="DH_E1"/>
</dbReference>
<dbReference type="PANTHER" id="PTHR43257:SF2">
    <property type="entry name" value="PYRUVATE DEHYDROGENASE E1 COMPONENT SUBUNIT BETA"/>
    <property type="match status" value="1"/>
</dbReference>
<dbReference type="InterPro" id="IPR029061">
    <property type="entry name" value="THDP-binding"/>
</dbReference>
<comment type="catalytic activity">
    <reaction evidence="6">
        <text>N(6)-[(R)-lipoyl]-L-lysyl-[protein] + 2-oxoglutarate + H(+) = N(6)-[(R)-S(8)-succinyldihydrolipoyl]-L-lysyl-[protein] + CO2</text>
        <dbReference type="Rhea" id="RHEA:12188"/>
        <dbReference type="Rhea" id="RHEA-COMP:10474"/>
        <dbReference type="Rhea" id="RHEA-COMP:20092"/>
        <dbReference type="ChEBI" id="CHEBI:15378"/>
        <dbReference type="ChEBI" id="CHEBI:16526"/>
        <dbReference type="ChEBI" id="CHEBI:16810"/>
        <dbReference type="ChEBI" id="CHEBI:83099"/>
        <dbReference type="ChEBI" id="CHEBI:83120"/>
        <dbReference type="EC" id="1.2.4.2"/>
    </reaction>
</comment>
<dbReference type="AlphaFoldDB" id="A0AAF0BWD4"/>
<evidence type="ECO:0000256" key="3">
    <source>
        <dbReference type="ARBA" id="ARBA00022532"/>
    </source>
</evidence>
<dbReference type="Pfam" id="PF02780">
    <property type="entry name" value="Transketolase_C"/>
    <property type="match status" value="1"/>
</dbReference>
<evidence type="ECO:0000256" key="5">
    <source>
        <dbReference type="ARBA" id="ARBA00023052"/>
    </source>
</evidence>
<dbReference type="Gene3D" id="3.40.50.970">
    <property type="match status" value="2"/>
</dbReference>
<dbReference type="FunFam" id="3.40.50.970:FF:000001">
    <property type="entry name" value="Pyruvate dehydrogenase E1 beta subunit"/>
    <property type="match status" value="1"/>
</dbReference>
<organism evidence="9 10">
    <name type="scientific">Iamia majanohamensis</name>
    <dbReference type="NCBI Taxonomy" id="467976"/>
    <lineage>
        <taxon>Bacteria</taxon>
        <taxon>Bacillati</taxon>
        <taxon>Actinomycetota</taxon>
        <taxon>Acidimicrobiia</taxon>
        <taxon>Acidimicrobiales</taxon>
        <taxon>Iamiaceae</taxon>
        <taxon>Iamia</taxon>
    </lineage>
</organism>
<evidence type="ECO:0000256" key="7">
    <source>
        <dbReference type="SAM" id="MobiDB-lite"/>
    </source>
</evidence>
<keyword evidence="3" id="KW-0816">Tricarboxylic acid cycle</keyword>
<keyword evidence="10" id="KW-1185">Reference proteome</keyword>
<evidence type="ECO:0000256" key="4">
    <source>
        <dbReference type="ARBA" id="ARBA00023002"/>
    </source>
</evidence>
<dbReference type="Pfam" id="PF00676">
    <property type="entry name" value="E1_dh"/>
    <property type="match status" value="1"/>
</dbReference>
<dbReference type="Pfam" id="PF02779">
    <property type="entry name" value="Transket_pyr"/>
    <property type="match status" value="1"/>
</dbReference>
<feature type="region of interest" description="Disordered" evidence="7">
    <location>
        <begin position="351"/>
        <end position="374"/>
    </location>
</feature>
<dbReference type="CDD" id="cd02000">
    <property type="entry name" value="TPP_E1_PDC_ADC_BCADC"/>
    <property type="match status" value="1"/>
</dbReference>
<protein>
    <recommendedName>
        <fullName evidence="2">dihydrolipoyllysine-residue succinyltransferase</fullName>
        <ecNumber evidence="2">2.3.1.61</ecNumber>
    </recommendedName>
</protein>
<dbReference type="SUPFAM" id="SSF52922">
    <property type="entry name" value="TK C-terminal domain-like"/>
    <property type="match status" value="1"/>
</dbReference>
<dbReference type="CDD" id="cd07036">
    <property type="entry name" value="TPP_PYR_E1-PDHc-beta_like"/>
    <property type="match status" value="1"/>
</dbReference>
<sequence>MARTLHAPTDDDLSTLHVHERHRDLGLGADDLRAMYRTIVLARVLDQKIWSLNRMGKAPFVVSSQGHEGAQVGSAAALRAGHDVVLPYYRDTGVVLTLGMTAEEVLRGVFARAADPCSGGRQMPNHWGSARLGIISGSSPIATQLPHATGLAYAAKLRGDDQVAVAYFGEGAASKGDFHEALNFAGIHSLPCVFVCENNGYAISVPLTQESAVDDVADRAHGYGFGGVIVDGNDPLDVYAATHQAVRRARAGDGPTLIECKTYRFKAHTSDDDDRTYRTPEEVEAWRKKDPLRQFRQYLIEQRLLTEAEEVAVDEEVKAEVDEAARRAEALPFPEPSTATARVYARPLGRDATSAGEDGPAVAHEVPLDDAGPTTERNVIDTIRQTQHDLLAGDDAVVLLGEDIGPRGGVFRATDGLAEAFGHDRVLDTPLAESSIIGIGIGLALAGHRPVCEIQFADFIHSGYDQIASEAARLHYRSDGDFAVPMVIRAPWGGGVHGALYHSQSIEATYAHVPGIKVVAPATPADVAGLLREAVADPDPVLFLEHKRSYRAVKGLVPDDPSWRVPIGRAAIARPGTDATVVTYGMVRHLAVEAADRLAEEGTGSVEVVDLRTISPLDVDTVLASVSRTGRCLVAHEDNISFGAGAEVAALVAEHAFFDLDAPVRRLATPDVPAFPFAPPLEEALSLDAARLAAALRDLLAV</sequence>
<dbReference type="FunFam" id="3.40.50.920:FF:000001">
    <property type="entry name" value="Pyruvate dehydrogenase E1 beta subunit"/>
    <property type="match status" value="1"/>
</dbReference>
<dbReference type="InterPro" id="IPR009014">
    <property type="entry name" value="Transketo_C/PFOR_II"/>
</dbReference>
<dbReference type="InterPro" id="IPR033248">
    <property type="entry name" value="Transketolase_C"/>
</dbReference>
<evidence type="ECO:0000313" key="9">
    <source>
        <dbReference type="EMBL" id="WCO67314.1"/>
    </source>
</evidence>
<comment type="cofactor">
    <cofactor evidence="1">
        <name>thiamine diphosphate</name>
        <dbReference type="ChEBI" id="CHEBI:58937"/>
    </cofactor>
</comment>
<dbReference type="Proteomes" id="UP001216390">
    <property type="component" value="Chromosome"/>
</dbReference>
<dbReference type="GO" id="GO:0000287">
    <property type="term" value="F:magnesium ion binding"/>
    <property type="evidence" value="ECO:0007669"/>
    <property type="project" value="UniProtKB-ARBA"/>
</dbReference>
<keyword evidence="4" id="KW-0560">Oxidoreductase</keyword>
<evidence type="ECO:0000259" key="8">
    <source>
        <dbReference type="SMART" id="SM00861"/>
    </source>
</evidence>
<dbReference type="GO" id="GO:0006099">
    <property type="term" value="P:tricarboxylic acid cycle"/>
    <property type="evidence" value="ECO:0007669"/>
    <property type="project" value="UniProtKB-KW"/>
</dbReference>
<gene>
    <name evidence="9" type="ORF">PO878_01085</name>
</gene>
<dbReference type="SMART" id="SM00861">
    <property type="entry name" value="Transket_pyr"/>
    <property type="match status" value="1"/>
</dbReference>
<dbReference type="RefSeq" id="WP_272736836.1">
    <property type="nucleotide sequence ID" value="NZ_CP116942.1"/>
</dbReference>
<name>A0AAF0BWD4_9ACTN</name>
<proteinExistence type="predicted"/>
<dbReference type="InterPro" id="IPR005475">
    <property type="entry name" value="Transketolase-like_Pyr-bd"/>
</dbReference>
<feature type="domain" description="Transketolase-like pyrimidine-binding" evidence="8">
    <location>
        <begin position="377"/>
        <end position="552"/>
    </location>
</feature>
<dbReference type="GO" id="GO:0004149">
    <property type="term" value="F:dihydrolipoyllysine-residue succinyltransferase activity"/>
    <property type="evidence" value="ECO:0007669"/>
    <property type="project" value="UniProtKB-EC"/>
</dbReference>
<dbReference type="EMBL" id="CP116942">
    <property type="protein sequence ID" value="WCO67314.1"/>
    <property type="molecule type" value="Genomic_DNA"/>
</dbReference>
<evidence type="ECO:0000256" key="2">
    <source>
        <dbReference type="ARBA" id="ARBA00012945"/>
    </source>
</evidence>
<accession>A0AAF0BWD4</accession>
<evidence type="ECO:0000313" key="10">
    <source>
        <dbReference type="Proteomes" id="UP001216390"/>
    </source>
</evidence>
<dbReference type="GO" id="GO:0004591">
    <property type="term" value="F:oxoglutarate dehydrogenase (succinyl-transferring) activity"/>
    <property type="evidence" value="ECO:0007669"/>
    <property type="project" value="UniProtKB-EC"/>
</dbReference>
<dbReference type="SUPFAM" id="SSF52518">
    <property type="entry name" value="Thiamin diphosphate-binding fold (THDP-binding)"/>
    <property type="match status" value="2"/>
</dbReference>
<evidence type="ECO:0000256" key="6">
    <source>
        <dbReference type="ARBA" id="ARBA00051911"/>
    </source>
</evidence>
<keyword evidence="5" id="KW-0786">Thiamine pyrophosphate</keyword>
<dbReference type="EC" id="2.3.1.61" evidence="2"/>
<evidence type="ECO:0000256" key="1">
    <source>
        <dbReference type="ARBA" id="ARBA00001964"/>
    </source>
</evidence>